<accession>A0A9Q3HD03</accession>
<evidence type="ECO:0000313" key="3">
    <source>
        <dbReference type="Proteomes" id="UP000765509"/>
    </source>
</evidence>
<dbReference type="AlphaFoldDB" id="A0A9Q3HD03"/>
<keyword evidence="3" id="KW-1185">Reference proteome</keyword>
<reference evidence="2" key="1">
    <citation type="submission" date="2021-03" db="EMBL/GenBank/DDBJ databases">
        <title>Draft genome sequence of rust myrtle Austropuccinia psidii MF-1, a brazilian biotype.</title>
        <authorList>
            <person name="Quecine M.C."/>
            <person name="Pachon D.M.R."/>
            <person name="Bonatelli M.L."/>
            <person name="Correr F.H."/>
            <person name="Franceschini L.M."/>
            <person name="Leite T.F."/>
            <person name="Margarido G.R.A."/>
            <person name="Almeida C.A."/>
            <person name="Ferrarezi J.A."/>
            <person name="Labate C.A."/>
        </authorList>
    </citation>
    <scope>NUCLEOTIDE SEQUENCE</scope>
    <source>
        <strain evidence="2">MF-1</strain>
    </source>
</reference>
<proteinExistence type="predicted"/>
<sequence>MDNKRFNLASHWAELRESFQKTYLKEIDFEELIAITKGWNPTRQLRLLRGKGNQDKGESSHYSSYRRTAGPDRDYYDSFRLPRTRPTQISNGFTPIRHQRISGQEWPFFTIPGSF</sequence>
<organism evidence="2 3">
    <name type="scientific">Austropuccinia psidii MF-1</name>
    <dbReference type="NCBI Taxonomy" id="1389203"/>
    <lineage>
        <taxon>Eukaryota</taxon>
        <taxon>Fungi</taxon>
        <taxon>Dikarya</taxon>
        <taxon>Basidiomycota</taxon>
        <taxon>Pucciniomycotina</taxon>
        <taxon>Pucciniomycetes</taxon>
        <taxon>Pucciniales</taxon>
        <taxon>Sphaerophragmiaceae</taxon>
        <taxon>Austropuccinia</taxon>
    </lineage>
</organism>
<dbReference type="Proteomes" id="UP000765509">
    <property type="component" value="Unassembled WGS sequence"/>
</dbReference>
<evidence type="ECO:0000313" key="2">
    <source>
        <dbReference type="EMBL" id="MBW0500291.1"/>
    </source>
</evidence>
<protein>
    <submittedName>
        <fullName evidence="2">Uncharacterized protein</fullName>
    </submittedName>
</protein>
<name>A0A9Q3HD03_9BASI</name>
<evidence type="ECO:0000256" key="1">
    <source>
        <dbReference type="SAM" id="MobiDB-lite"/>
    </source>
</evidence>
<feature type="region of interest" description="Disordered" evidence="1">
    <location>
        <begin position="48"/>
        <end position="77"/>
    </location>
</feature>
<dbReference type="EMBL" id="AVOT02015739">
    <property type="protein sequence ID" value="MBW0500291.1"/>
    <property type="molecule type" value="Genomic_DNA"/>
</dbReference>
<comment type="caution">
    <text evidence="2">The sequence shown here is derived from an EMBL/GenBank/DDBJ whole genome shotgun (WGS) entry which is preliminary data.</text>
</comment>
<gene>
    <name evidence="2" type="ORF">O181_040006</name>
</gene>